<feature type="region of interest" description="Disordered" evidence="2">
    <location>
        <begin position="1"/>
        <end position="33"/>
    </location>
</feature>
<dbReference type="InterPro" id="IPR001932">
    <property type="entry name" value="PPM-type_phosphatase-like_dom"/>
</dbReference>
<evidence type="ECO:0000256" key="1">
    <source>
        <dbReference type="ARBA" id="ARBA00022801"/>
    </source>
</evidence>
<comment type="caution">
    <text evidence="4">The sequence shown here is derived from an EMBL/GenBank/DDBJ whole genome shotgun (WGS) entry which is preliminary data.</text>
</comment>
<dbReference type="PANTHER" id="PTHR43156">
    <property type="entry name" value="STAGE II SPORULATION PROTEIN E-RELATED"/>
    <property type="match status" value="1"/>
</dbReference>
<dbReference type="Gene3D" id="3.60.40.10">
    <property type="entry name" value="PPM-type phosphatase domain"/>
    <property type="match status" value="1"/>
</dbReference>
<reference evidence="4 5" key="1">
    <citation type="journal article" date="2019" name="Int. J. Syst. Evol. Microbiol.">
        <title>The Global Catalogue of Microorganisms (GCM) 10K type strain sequencing project: providing services to taxonomists for standard genome sequencing and annotation.</title>
        <authorList>
            <consortium name="The Broad Institute Genomics Platform"/>
            <consortium name="The Broad Institute Genome Sequencing Center for Infectious Disease"/>
            <person name="Wu L."/>
            <person name="Ma J."/>
        </authorList>
    </citation>
    <scope>NUCLEOTIDE SEQUENCE [LARGE SCALE GENOMIC DNA]</scope>
    <source>
        <strain evidence="4 5">JCM 12696</strain>
    </source>
</reference>
<dbReference type="EMBL" id="BAAAKV010000058">
    <property type="protein sequence ID" value="GAA1189443.1"/>
    <property type="molecule type" value="Genomic_DNA"/>
</dbReference>
<dbReference type="InterPro" id="IPR036457">
    <property type="entry name" value="PPM-type-like_dom_sf"/>
</dbReference>
<proteinExistence type="predicted"/>
<dbReference type="Proteomes" id="UP001501371">
    <property type="component" value="Unassembled WGS sequence"/>
</dbReference>
<dbReference type="Pfam" id="PF07228">
    <property type="entry name" value="SpoIIE"/>
    <property type="match status" value="1"/>
</dbReference>
<keyword evidence="5" id="KW-1185">Reference proteome</keyword>
<organism evidence="4 5">
    <name type="scientific">Streptomyces hebeiensis</name>
    <dbReference type="NCBI Taxonomy" id="229486"/>
    <lineage>
        <taxon>Bacteria</taxon>
        <taxon>Bacillati</taxon>
        <taxon>Actinomycetota</taxon>
        <taxon>Actinomycetes</taxon>
        <taxon>Kitasatosporales</taxon>
        <taxon>Streptomycetaceae</taxon>
        <taxon>Streptomyces</taxon>
    </lineage>
</organism>
<evidence type="ECO:0000256" key="2">
    <source>
        <dbReference type="SAM" id="MobiDB-lite"/>
    </source>
</evidence>
<keyword evidence="1" id="KW-0378">Hydrolase</keyword>
<accession>A0ABN1V1A1</accession>
<name>A0ABN1V1A1_9ACTN</name>
<evidence type="ECO:0000313" key="4">
    <source>
        <dbReference type="EMBL" id="GAA1189443.1"/>
    </source>
</evidence>
<sequence>MTRGSPGPGSGAVPGVGPGSPAGPGPVPTSATAPDLGEQMLEELLSKVHTAAPMELPALVDRCAAMIGVQRVVIYLVDLQQRHLMPLTPGLPPVLVSSPGAGLTYRTFDLRIEEAPGGGLVAWLPLVDGAERLGILEAAMESVDPARLRRCRMMASALSMAITSKRAYSDSFARRTRTESMDLPAELLRSLLPPRTIGSDRAISTAVLEPAYHIGGDAFDHALTRSTLHAALFDAMGHNLASGLTTTVAVAGCRNARRSGADLPRLVGTIDGALGAWLPDQYCTGVVAQLDLASGAFRWCNCGHPAPLLIRRRQVLHGALERPAQPPMGMPAQLVHAPRTAYETTLQPGDRVLFYTDGVTEARLEGGEEFGVERFTDSIIRAAAAGELAPEALRRIIHAILDRQGDRLRDDATLLFIEWRPPRP</sequence>
<gene>
    <name evidence="4" type="ORF">GCM10009654_53740</name>
</gene>
<evidence type="ECO:0000259" key="3">
    <source>
        <dbReference type="SMART" id="SM00331"/>
    </source>
</evidence>
<dbReference type="InterPro" id="IPR052016">
    <property type="entry name" value="Bact_Sigma-Reg"/>
</dbReference>
<evidence type="ECO:0000313" key="5">
    <source>
        <dbReference type="Proteomes" id="UP001501371"/>
    </source>
</evidence>
<dbReference type="SUPFAM" id="SSF81606">
    <property type="entry name" value="PP2C-like"/>
    <property type="match status" value="1"/>
</dbReference>
<feature type="domain" description="PPM-type phosphatase" evidence="3">
    <location>
        <begin position="199"/>
        <end position="419"/>
    </location>
</feature>
<dbReference type="SMART" id="SM00331">
    <property type="entry name" value="PP2C_SIG"/>
    <property type="match status" value="1"/>
</dbReference>
<dbReference type="PANTHER" id="PTHR43156:SF2">
    <property type="entry name" value="STAGE II SPORULATION PROTEIN E"/>
    <property type="match status" value="1"/>
</dbReference>
<feature type="compositionally biased region" description="Gly residues" evidence="2">
    <location>
        <begin position="1"/>
        <end position="20"/>
    </location>
</feature>
<protein>
    <submittedName>
        <fullName evidence="4">PP2C family protein-serine/threonine phosphatase</fullName>
    </submittedName>
</protein>